<feature type="repeat" description="PPR" evidence="2">
    <location>
        <begin position="940"/>
        <end position="975"/>
    </location>
</feature>
<gene>
    <name evidence="5" type="ORF">EV44_g5783</name>
</gene>
<protein>
    <submittedName>
        <fullName evidence="5">Putative pentatricopeptide repeat protein</fullName>
    </submittedName>
</protein>
<dbReference type="InterPro" id="IPR002885">
    <property type="entry name" value="PPR_rpt"/>
</dbReference>
<evidence type="ECO:0000256" key="1">
    <source>
        <dbReference type="ARBA" id="ARBA00022737"/>
    </source>
</evidence>
<dbReference type="STRING" id="52586.A0A0B1PAE4"/>
<feature type="domain" description="Tetratricopeptide repeat" evidence="4">
    <location>
        <begin position="503"/>
        <end position="601"/>
    </location>
</feature>
<dbReference type="Pfam" id="PF01535">
    <property type="entry name" value="PPR"/>
    <property type="match status" value="1"/>
</dbReference>
<dbReference type="InterPro" id="IPR033443">
    <property type="entry name" value="PROP1-like_PPR_dom"/>
</dbReference>
<evidence type="ECO:0000259" key="3">
    <source>
        <dbReference type="Pfam" id="PF17177"/>
    </source>
</evidence>
<dbReference type="GO" id="GO:0003729">
    <property type="term" value="F:mRNA binding"/>
    <property type="evidence" value="ECO:0007669"/>
    <property type="project" value="TreeGrafter"/>
</dbReference>
<evidence type="ECO:0000256" key="2">
    <source>
        <dbReference type="PROSITE-ProRule" id="PRU00708"/>
    </source>
</evidence>
<dbReference type="GO" id="GO:0007005">
    <property type="term" value="P:mitochondrion organization"/>
    <property type="evidence" value="ECO:0007669"/>
    <property type="project" value="TreeGrafter"/>
</dbReference>
<dbReference type="Pfam" id="PF24603">
    <property type="entry name" value="TPR_30"/>
    <property type="match status" value="1"/>
</dbReference>
<keyword evidence="1" id="KW-0677">Repeat</keyword>
<dbReference type="GO" id="GO:0006396">
    <property type="term" value="P:RNA processing"/>
    <property type="evidence" value="ECO:0007669"/>
    <property type="project" value="TreeGrafter"/>
</dbReference>
<dbReference type="Gene3D" id="1.25.40.10">
    <property type="entry name" value="Tetratricopeptide repeat domain"/>
    <property type="match status" value="4"/>
</dbReference>
<dbReference type="EMBL" id="JNVN01000309">
    <property type="protein sequence ID" value="KHJ35667.1"/>
    <property type="molecule type" value="Genomic_DNA"/>
</dbReference>
<dbReference type="PANTHER" id="PTHR47934:SF6">
    <property type="entry name" value="MITOCHONDRIAL GROUP I INTRON SPLICING FACTOR CCM1-RELATED"/>
    <property type="match status" value="1"/>
</dbReference>
<feature type="domain" description="PROP1-like PPR" evidence="3">
    <location>
        <begin position="838"/>
        <end position="983"/>
    </location>
</feature>
<dbReference type="InterPro" id="IPR011990">
    <property type="entry name" value="TPR-like_helical_dom_sf"/>
</dbReference>
<dbReference type="FunFam" id="1.25.40.10:FF:000266">
    <property type="entry name" value="Pentatricopeptide repeat domain-containing protein"/>
    <property type="match status" value="1"/>
</dbReference>
<proteinExistence type="predicted"/>
<reference evidence="5 6" key="1">
    <citation type="journal article" date="2014" name="BMC Genomics">
        <title>Adaptive genomic structural variation in the grape powdery mildew pathogen, Erysiphe necator.</title>
        <authorList>
            <person name="Jones L."/>
            <person name="Riaz S."/>
            <person name="Morales-Cruz A."/>
            <person name="Amrine K.C."/>
            <person name="McGuire B."/>
            <person name="Gubler W.D."/>
            <person name="Walker M.A."/>
            <person name="Cantu D."/>
        </authorList>
    </citation>
    <scope>NUCLEOTIDE SEQUENCE [LARGE SCALE GENOMIC DNA]</scope>
    <source>
        <strain evidence="6">c</strain>
    </source>
</reference>
<dbReference type="Pfam" id="PF17177">
    <property type="entry name" value="PPR_long"/>
    <property type="match status" value="1"/>
</dbReference>
<evidence type="ECO:0000259" key="4">
    <source>
        <dbReference type="Pfam" id="PF24603"/>
    </source>
</evidence>
<keyword evidence="6" id="KW-1185">Reference proteome</keyword>
<evidence type="ECO:0000313" key="6">
    <source>
        <dbReference type="Proteomes" id="UP000030854"/>
    </source>
</evidence>
<dbReference type="Proteomes" id="UP000030854">
    <property type="component" value="Unassembled WGS sequence"/>
</dbReference>
<dbReference type="GO" id="GO:0005739">
    <property type="term" value="C:mitochondrion"/>
    <property type="evidence" value="ECO:0007669"/>
    <property type="project" value="TreeGrafter"/>
</dbReference>
<dbReference type="AlphaFoldDB" id="A0A0B1PAE4"/>
<name>A0A0B1PAE4_UNCNE</name>
<dbReference type="HOGENOM" id="CLU_002863_0_0_1"/>
<accession>A0A0B1PAE4</accession>
<dbReference type="NCBIfam" id="TIGR00756">
    <property type="entry name" value="PPR"/>
    <property type="match status" value="2"/>
</dbReference>
<dbReference type="PANTHER" id="PTHR47934">
    <property type="entry name" value="PENTATRICOPEPTIDE REPEAT-CONTAINING PROTEIN PET309, MITOCHONDRIAL"/>
    <property type="match status" value="1"/>
</dbReference>
<comment type="caution">
    <text evidence="5">The sequence shown here is derived from an EMBL/GenBank/DDBJ whole genome shotgun (WGS) entry which is preliminary data.</text>
</comment>
<dbReference type="InterPro" id="IPR057585">
    <property type="entry name" value="TPR_dom_fungi"/>
</dbReference>
<sequence length="1171" mass="131185">MPIYSNIASTLARQGPRTLTYGYAQSFIAATHPQVYASQNRSGLSRYRANKIGFLSIHQFQNAFQNSTPVTTPITHVRGDKCDGGLDAYFEAWKKTHVAGEPEKEWTQFQFAKRIEWKPGSAVTEDESTNKIPFDKIENENTSESTSRHEIEGTFLTGDLTDKSAQLAKIDSAEKKTEGIIEHTNSETKSGLLPSQCSRSFLNNQEQLSTVITNRKSYFVSSYDTPSDSQSQKYIDQLSDLLKDEKYGEIPATFESMLVAGVNPTVAAYNTLIEAATHISVDRNNASSKTLEIYSDMLRRRIIPNTITYQKILTILASRTLEVDKLRKELEMKRTRFGGMDFNGKFMLASSEIKYASLVKDDSINYLTQIYDTSVASHTVHIYPTETYQNLIAACSITGCRSHLSKVFEDLKAQNTIPDVTTFCLMINGFSQFGELDKAVEYYNMYKSLAIDNNNGTLDMPDRQDHLVYASLIKAYIISDRISGALKFYTKIIDSYAENNFSVSESIVYKGFVKGFIERGMLSEALKWAESLTGPNRLIAMADITTAAADLGIRSVADTAYAHLPHCSQDIILSPTISMLALSVREGRIQAAEYYWHILSNPLNIASSLFIEPTAMFAVAMIGSGKILEGLVSSEHMFDRIRKSTVDNTGHLYSEIDEAIGLINNFISDRGIFDPRIHIPDNASLQNFIFPSLPTPMHEDFFDPYATNTDFKGSSMISDELDRVSSCGRDAKLNDAIYHFRQIRRTGRHPRYNVYAKLILATAREKNIDLVQEIFGMARIDVPLLQQYRSVRYGWISILDAMIGACLTLGDRNLAAHYHQELLSIGAVPTANTFGLYITTLKGCTKSFDEAADAIKIFNQAKNEGVKPSSFLYNALIGKLGKARRIDDCLYYFAEMRYLGIRPTSVTYGTIVNALCRVSDQNLAEYLFEEMESMPNYKPRPAPYNSLMQFFLNTKRDKSKVLSYFERMMKMGISPTSHTYKLIVDAHATLDPINLAAAEAVLDIIRSTGQEPEAVHYSSLIHAKGCVMHDMDGARVIFDSVIADPSIRPQACLYQALFEAMVSNHLVNETEPILEDMPNKGVEITPYIANTLIHGWTAKNNINKAESIYLSVSPDEREPSTYDAMIRAYLAVENRLGASSIIKEMLSRNYPSAVSSKICELLGNNHTENCK</sequence>
<feature type="repeat" description="PPR" evidence="2">
    <location>
        <begin position="869"/>
        <end position="903"/>
    </location>
</feature>
<feature type="repeat" description="PPR" evidence="2">
    <location>
        <begin position="904"/>
        <end position="934"/>
    </location>
</feature>
<organism evidence="5 6">
    <name type="scientific">Uncinula necator</name>
    <name type="common">Grape powdery mildew</name>
    <dbReference type="NCBI Taxonomy" id="52586"/>
    <lineage>
        <taxon>Eukaryota</taxon>
        <taxon>Fungi</taxon>
        <taxon>Dikarya</taxon>
        <taxon>Ascomycota</taxon>
        <taxon>Pezizomycotina</taxon>
        <taxon>Leotiomycetes</taxon>
        <taxon>Erysiphales</taxon>
        <taxon>Erysiphaceae</taxon>
        <taxon>Erysiphe</taxon>
    </lineage>
</organism>
<evidence type="ECO:0000313" key="5">
    <source>
        <dbReference type="EMBL" id="KHJ35667.1"/>
    </source>
</evidence>
<dbReference type="OMA" id="PQACLYQ"/>
<dbReference type="InterPro" id="IPR051114">
    <property type="entry name" value="Mito_RNA_Proc_CCM1"/>
</dbReference>
<dbReference type="PROSITE" id="PS51375">
    <property type="entry name" value="PPR"/>
    <property type="match status" value="3"/>
</dbReference>